<name>G7W0I3_PAETH</name>
<dbReference type="STRING" id="985665.HPL003_14265"/>
<dbReference type="HOGENOM" id="CLU_1439783_0_0_9"/>
<evidence type="ECO:0000256" key="1">
    <source>
        <dbReference type="SAM" id="SignalP"/>
    </source>
</evidence>
<dbReference type="Proteomes" id="UP000005876">
    <property type="component" value="Chromosome"/>
</dbReference>
<dbReference type="AlphaFoldDB" id="G7W0I3"/>
<protein>
    <recommendedName>
        <fullName evidence="4">CARDB domain-containing protein</fullName>
    </recommendedName>
</protein>
<sequence length="188" mass="20013">MKKKLKSLSLLGVIALLSLGSSSVYAESVTEATYGKSINPSGIEIFAEAKYPGAGTYFDPYSTTREKSTDFSMEVTNTGAGTTSVTRTVSIRKFANVSVGGETELNVMAQKVKASLEVNAGVESNKSVSITWSIPAKSVYTIKAGSVVVKTSGYIERANNSGVVVSRTYNSGNWTTSDFSDSIFVRKL</sequence>
<evidence type="ECO:0000313" key="2">
    <source>
        <dbReference type="EMBL" id="AET59604.1"/>
    </source>
</evidence>
<keyword evidence="1" id="KW-0732">Signal</keyword>
<dbReference type="RefSeq" id="WP_014280329.1">
    <property type="nucleotide sequence ID" value="NC_016641.1"/>
</dbReference>
<dbReference type="EMBL" id="CP003107">
    <property type="protein sequence ID" value="AET59604.1"/>
    <property type="molecule type" value="Genomic_DNA"/>
</dbReference>
<evidence type="ECO:0000313" key="3">
    <source>
        <dbReference type="Proteomes" id="UP000005876"/>
    </source>
</evidence>
<gene>
    <name evidence="2" type="ordered locus">HPL003_14265</name>
</gene>
<accession>G7W0I3</accession>
<feature type="signal peptide" evidence="1">
    <location>
        <begin position="1"/>
        <end position="26"/>
    </location>
</feature>
<reference evidence="2 3" key="3">
    <citation type="journal article" date="2012" name="J. Bacteriol.">
        <title>Genome Sequence of Paenibacillus terrae HPL-003, a Xylanase-Producing Bacterium Isolated from Soil Found in Forest Residue.</title>
        <authorList>
            <person name="Shin S.H."/>
            <person name="Kim S."/>
            <person name="Kim J.Y."/>
            <person name="Song H.Y."/>
            <person name="Cho S.J."/>
            <person name="Kim D.R."/>
            <person name="Lee K.I."/>
            <person name="Lim H.K."/>
            <person name="Park N.J."/>
            <person name="Hwang I.T."/>
            <person name="Yang K.S."/>
        </authorList>
    </citation>
    <scope>NUCLEOTIDE SEQUENCE [LARGE SCALE GENOMIC DNA]</scope>
    <source>
        <strain evidence="2 3">HPL-003</strain>
    </source>
</reference>
<reference key="2">
    <citation type="submission" date="2011-11" db="EMBL/GenBank/DDBJ databases">
        <authorList>
            <person name="Shin S.H."/>
            <person name="Kim S."/>
            <person name="Kim J.Y."/>
        </authorList>
    </citation>
    <scope>NUCLEOTIDE SEQUENCE</scope>
    <source>
        <strain>HPL-003</strain>
    </source>
</reference>
<dbReference type="KEGG" id="pta:HPL003_14265"/>
<reference evidence="3" key="1">
    <citation type="submission" date="2011-11" db="EMBL/GenBank/DDBJ databases">
        <title>Complete sequence of Paenibacillus terrae HPL-003.</title>
        <authorList>
            <person name="Shin S.H."/>
            <person name="Kim S."/>
            <person name="Kim J.Y."/>
        </authorList>
    </citation>
    <scope>NUCLEOTIDE SEQUENCE [LARGE SCALE GENOMIC DNA]</scope>
    <source>
        <strain evidence="3">HPL-003</strain>
    </source>
</reference>
<dbReference type="eggNOG" id="ENOG5032XSZ">
    <property type="taxonomic scope" value="Bacteria"/>
</dbReference>
<proteinExistence type="predicted"/>
<evidence type="ECO:0008006" key="4">
    <source>
        <dbReference type="Google" id="ProtNLM"/>
    </source>
</evidence>
<organism evidence="2 3">
    <name type="scientific">Paenibacillus terrae (strain HPL-003)</name>
    <dbReference type="NCBI Taxonomy" id="985665"/>
    <lineage>
        <taxon>Bacteria</taxon>
        <taxon>Bacillati</taxon>
        <taxon>Bacillota</taxon>
        <taxon>Bacilli</taxon>
        <taxon>Bacillales</taxon>
        <taxon>Paenibacillaceae</taxon>
        <taxon>Paenibacillus</taxon>
    </lineage>
</organism>
<feature type="chain" id="PRO_5003504800" description="CARDB domain-containing protein" evidence="1">
    <location>
        <begin position="27"/>
        <end position="188"/>
    </location>
</feature>